<comment type="pathway">
    <text evidence="10">Amino-acid biosynthesis; L-methionine biosynthesis via de novo pathway.</text>
</comment>
<dbReference type="Pfam" id="PF02219">
    <property type="entry name" value="MTHFR"/>
    <property type="match status" value="1"/>
</dbReference>
<dbReference type="EMBL" id="AP019860">
    <property type="protein sequence ID" value="BBM85464.1"/>
    <property type="molecule type" value="Genomic_DNA"/>
</dbReference>
<organism evidence="13 14">
    <name type="scientific">Uabimicrobium amorphum</name>
    <dbReference type="NCBI Taxonomy" id="2596890"/>
    <lineage>
        <taxon>Bacteria</taxon>
        <taxon>Pseudomonadati</taxon>
        <taxon>Planctomycetota</taxon>
        <taxon>Candidatus Uabimicrobiia</taxon>
        <taxon>Candidatus Uabimicrobiales</taxon>
        <taxon>Candidatus Uabimicrobiaceae</taxon>
        <taxon>Candidatus Uabimicrobium</taxon>
    </lineage>
</organism>
<evidence type="ECO:0000256" key="3">
    <source>
        <dbReference type="ARBA" id="ARBA00006743"/>
    </source>
</evidence>
<dbReference type="PANTHER" id="PTHR45754">
    <property type="entry name" value="METHYLENETETRAHYDROFOLATE REDUCTASE"/>
    <property type="match status" value="1"/>
</dbReference>
<evidence type="ECO:0000256" key="5">
    <source>
        <dbReference type="ARBA" id="ARBA00022630"/>
    </source>
</evidence>
<keyword evidence="9" id="KW-0486">Methionine biosynthesis</keyword>
<proteinExistence type="inferred from homology"/>
<sequence>MKITDHIKNAKNLPLFSFELLPPVKGDGIGSIFKLIDELMPFNPAFIDVTYHRQDYTYVESSDGKIEKRPYRKRPGTVGISAAVINRYGVDVVPHMVCGGFSKQVTEDALIDLHFLGIHNILALQGDKLSHDKQFIAEKDGHQYASDLLGQINDMNNEKYIDPDLVVKDATNFCVGVAGYPEKHYQAANMETDMFYLKKKIDMGAEFVITQMFFDNQKYFSFVDKCREMGINVPIIPGLKPITSRRQLQILPSTFFIDIPVELTQKIEEARTGKEVRDAGREWCTKQCQELIEYGVPSLHFYTMGKINPVKQIAADIFS</sequence>
<dbReference type="KEGG" id="uam:UABAM_03831"/>
<dbReference type="EC" id="1.5.1.54" evidence="12"/>
<evidence type="ECO:0000256" key="10">
    <source>
        <dbReference type="ARBA" id="ARBA00034478"/>
    </source>
</evidence>
<dbReference type="InterPro" id="IPR029041">
    <property type="entry name" value="FAD-linked_oxidoreductase-like"/>
</dbReference>
<dbReference type="CDD" id="cd00537">
    <property type="entry name" value="MTHFR"/>
    <property type="match status" value="1"/>
</dbReference>
<comment type="cofactor">
    <cofactor evidence="1 12">
        <name>FAD</name>
        <dbReference type="ChEBI" id="CHEBI:57692"/>
    </cofactor>
</comment>
<keyword evidence="7 12" id="KW-0560">Oxidoreductase</keyword>
<dbReference type="GO" id="GO:0106312">
    <property type="term" value="F:methylenetetrahydrofolate reductase (NADH) activity"/>
    <property type="evidence" value="ECO:0007669"/>
    <property type="project" value="UniProtKB-EC"/>
</dbReference>
<evidence type="ECO:0000256" key="7">
    <source>
        <dbReference type="ARBA" id="ARBA00023002"/>
    </source>
</evidence>
<dbReference type="NCBIfam" id="TIGR00676">
    <property type="entry name" value="fadh2"/>
    <property type="match status" value="1"/>
</dbReference>
<evidence type="ECO:0000256" key="4">
    <source>
        <dbReference type="ARBA" id="ARBA00022605"/>
    </source>
</evidence>
<name>A0A5S9IPF7_UABAM</name>
<dbReference type="OrthoDB" id="9812555at2"/>
<comment type="similarity">
    <text evidence="3 12">Belongs to the methylenetetrahydrofolate reductase family.</text>
</comment>
<dbReference type="UniPathway" id="UPA00193"/>
<dbReference type="InterPro" id="IPR004620">
    <property type="entry name" value="MTHF_reductase_bac"/>
</dbReference>
<dbReference type="Gene3D" id="3.20.20.220">
    <property type="match status" value="1"/>
</dbReference>
<keyword evidence="6 12" id="KW-0274">FAD</keyword>
<evidence type="ECO:0000256" key="6">
    <source>
        <dbReference type="ARBA" id="ARBA00022827"/>
    </source>
</evidence>
<evidence type="ECO:0000256" key="12">
    <source>
        <dbReference type="RuleBase" id="RU003862"/>
    </source>
</evidence>
<keyword evidence="8" id="KW-0520">NAD</keyword>
<evidence type="ECO:0000313" key="14">
    <source>
        <dbReference type="Proteomes" id="UP000326354"/>
    </source>
</evidence>
<keyword evidence="4" id="KW-0028">Amino-acid biosynthesis</keyword>
<dbReference type="InterPro" id="IPR003171">
    <property type="entry name" value="Mehydrof_redctse-like"/>
</dbReference>
<dbReference type="GO" id="GO:0071949">
    <property type="term" value="F:FAD binding"/>
    <property type="evidence" value="ECO:0007669"/>
    <property type="project" value="TreeGrafter"/>
</dbReference>
<dbReference type="GO" id="GO:0035999">
    <property type="term" value="P:tetrahydrofolate interconversion"/>
    <property type="evidence" value="ECO:0007669"/>
    <property type="project" value="UniProtKB-UniPathway"/>
</dbReference>
<comment type="catalytic activity">
    <reaction evidence="11">
        <text>(6S)-5-methyl-5,6,7,8-tetrahydrofolate + NAD(+) = (6R)-5,10-methylene-5,6,7,8-tetrahydrofolate + NADH + H(+)</text>
        <dbReference type="Rhea" id="RHEA:19821"/>
        <dbReference type="ChEBI" id="CHEBI:15378"/>
        <dbReference type="ChEBI" id="CHEBI:15636"/>
        <dbReference type="ChEBI" id="CHEBI:18608"/>
        <dbReference type="ChEBI" id="CHEBI:57540"/>
        <dbReference type="ChEBI" id="CHEBI:57945"/>
        <dbReference type="EC" id="1.5.1.54"/>
    </reaction>
    <physiologicalReaction direction="right-to-left" evidence="11">
        <dbReference type="Rhea" id="RHEA:19823"/>
    </physiologicalReaction>
</comment>
<evidence type="ECO:0000256" key="1">
    <source>
        <dbReference type="ARBA" id="ARBA00001974"/>
    </source>
</evidence>
<dbReference type="PANTHER" id="PTHR45754:SF3">
    <property type="entry name" value="METHYLENETETRAHYDROFOLATE REDUCTASE (NADPH)"/>
    <property type="match status" value="1"/>
</dbReference>
<dbReference type="GO" id="GO:0005829">
    <property type="term" value="C:cytosol"/>
    <property type="evidence" value="ECO:0007669"/>
    <property type="project" value="InterPro"/>
</dbReference>
<accession>A0A5S9IPF7</accession>
<protein>
    <recommendedName>
        <fullName evidence="12">Methylenetetrahydrofolate reductase</fullName>
        <ecNumber evidence="12">1.5.1.54</ecNumber>
    </recommendedName>
</protein>
<gene>
    <name evidence="13" type="ORF">UABAM_03831</name>
</gene>
<reference evidence="13 14" key="1">
    <citation type="submission" date="2019-08" db="EMBL/GenBank/DDBJ databases">
        <title>Complete genome sequence of Candidatus Uab amorphum.</title>
        <authorList>
            <person name="Shiratori T."/>
            <person name="Suzuki S."/>
            <person name="Kakizawa Y."/>
            <person name="Ishida K."/>
        </authorList>
    </citation>
    <scope>NUCLEOTIDE SEQUENCE [LARGE SCALE GENOMIC DNA]</scope>
    <source>
        <strain evidence="13 14">SRT547</strain>
    </source>
</reference>
<evidence type="ECO:0000256" key="9">
    <source>
        <dbReference type="ARBA" id="ARBA00023167"/>
    </source>
</evidence>
<evidence type="ECO:0000313" key="13">
    <source>
        <dbReference type="EMBL" id="BBM85464.1"/>
    </source>
</evidence>
<dbReference type="SUPFAM" id="SSF51730">
    <property type="entry name" value="FAD-linked oxidoreductase"/>
    <property type="match status" value="1"/>
</dbReference>
<comment type="pathway">
    <text evidence="2 12">One-carbon metabolism; tetrahydrofolate interconversion.</text>
</comment>
<dbReference type="AlphaFoldDB" id="A0A5S9IPF7"/>
<evidence type="ECO:0000256" key="11">
    <source>
        <dbReference type="ARBA" id="ARBA00048628"/>
    </source>
</evidence>
<evidence type="ECO:0000256" key="8">
    <source>
        <dbReference type="ARBA" id="ARBA00023027"/>
    </source>
</evidence>
<keyword evidence="5 12" id="KW-0285">Flavoprotein</keyword>
<dbReference type="GO" id="GO:0009086">
    <property type="term" value="P:methionine biosynthetic process"/>
    <property type="evidence" value="ECO:0007669"/>
    <property type="project" value="UniProtKB-KW"/>
</dbReference>
<dbReference type="Proteomes" id="UP000326354">
    <property type="component" value="Chromosome"/>
</dbReference>
<keyword evidence="14" id="KW-1185">Reference proteome</keyword>
<evidence type="ECO:0000256" key="2">
    <source>
        <dbReference type="ARBA" id="ARBA00004777"/>
    </source>
</evidence>
<dbReference type="RefSeq" id="WP_151969565.1">
    <property type="nucleotide sequence ID" value="NZ_AP019860.1"/>
</dbReference>